<name>A0ABV0UAH2_9TELE</name>
<dbReference type="EMBL" id="JAHRIQ010063505">
    <property type="protein sequence ID" value="MEQ2242185.1"/>
    <property type="molecule type" value="Genomic_DNA"/>
</dbReference>
<organism evidence="1 2">
    <name type="scientific">Ilyodon furcidens</name>
    <name type="common">goldbreast splitfin</name>
    <dbReference type="NCBI Taxonomy" id="33524"/>
    <lineage>
        <taxon>Eukaryota</taxon>
        <taxon>Metazoa</taxon>
        <taxon>Chordata</taxon>
        <taxon>Craniata</taxon>
        <taxon>Vertebrata</taxon>
        <taxon>Euteleostomi</taxon>
        <taxon>Actinopterygii</taxon>
        <taxon>Neopterygii</taxon>
        <taxon>Teleostei</taxon>
        <taxon>Neoteleostei</taxon>
        <taxon>Acanthomorphata</taxon>
        <taxon>Ovalentaria</taxon>
        <taxon>Atherinomorphae</taxon>
        <taxon>Cyprinodontiformes</taxon>
        <taxon>Goodeidae</taxon>
        <taxon>Ilyodon</taxon>
    </lineage>
</organism>
<keyword evidence="2" id="KW-1185">Reference proteome</keyword>
<comment type="caution">
    <text evidence="1">The sequence shown here is derived from an EMBL/GenBank/DDBJ whole genome shotgun (WGS) entry which is preliminary data.</text>
</comment>
<dbReference type="Proteomes" id="UP001482620">
    <property type="component" value="Unassembled WGS sequence"/>
</dbReference>
<feature type="non-terminal residue" evidence="1">
    <location>
        <position position="1"/>
    </location>
</feature>
<sequence>CFACPTGSLNSQQHCAQMAGMIVQSCTTFSPRVWLHLHQSCEKRQKLQQRGWEA</sequence>
<evidence type="ECO:0000313" key="2">
    <source>
        <dbReference type="Proteomes" id="UP001482620"/>
    </source>
</evidence>
<proteinExistence type="predicted"/>
<reference evidence="1 2" key="1">
    <citation type="submission" date="2021-06" db="EMBL/GenBank/DDBJ databases">
        <authorList>
            <person name="Palmer J.M."/>
        </authorList>
    </citation>
    <scope>NUCLEOTIDE SEQUENCE [LARGE SCALE GENOMIC DNA]</scope>
    <source>
        <strain evidence="2">if_2019</strain>
        <tissue evidence="1">Muscle</tissue>
    </source>
</reference>
<evidence type="ECO:0000313" key="1">
    <source>
        <dbReference type="EMBL" id="MEQ2242185.1"/>
    </source>
</evidence>
<gene>
    <name evidence="1" type="ORF">ILYODFUR_033177</name>
</gene>
<protein>
    <submittedName>
        <fullName evidence="1">Uncharacterized protein</fullName>
    </submittedName>
</protein>
<accession>A0ABV0UAH2</accession>